<reference evidence="5" key="1">
    <citation type="submission" date="2022-03" db="EMBL/GenBank/DDBJ databases">
        <authorList>
            <person name="Martin C."/>
        </authorList>
    </citation>
    <scope>NUCLEOTIDE SEQUENCE</scope>
</reference>
<evidence type="ECO:0000313" key="6">
    <source>
        <dbReference type="Proteomes" id="UP000749559"/>
    </source>
</evidence>
<dbReference type="PANTHER" id="PTHR24409">
    <property type="entry name" value="ZINC FINGER PROTEIN 142"/>
    <property type="match status" value="1"/>
</dbReference>
<keyword evidence="2" id="KW-0677">Repeat</keyword>
<evidence type="ECO:0000256" key="2">
    <source>
        <dbReference type="ARBA" id="ARBA00022737"/>
    </source>
</evidence>
<evidence type="ECO:0000313" key="5">
    <source>
        <dbReference type="EMBL" id="CAH1776348.1"/>
    </source>
</evidence>
<accession>A0A8J1TEM1</accession>
<comment type="caution">
    <text evidence="5">The sequence shown here is derived from an EMBL/GenBank/DDBJ whole genome shotgun (WGS) entry which is preliminary data.</text>
</comment>
<evidence type="ECO:0000256" key="4">
    <source>
        <dbReference type="ARBA" id="ARBA00022833"/>
    </source>
</evidence>
<dbReference type="InterPro" id="IPR013087">
    <property type="entry name" value="Znf_C2H2_type"/>
</dbReference>
<dbReference type="GO" id="GO:0008270">
    <property type="term" value="F:zinc ion binding"/>
    <property type="evidence" value="ECO:0007669"/>
    <property type="project" value="UniProtKB-KW"/>
</dbReference>
<keyword evidence="3" id="KW-0863">Zinc-finger</keyword>
<name>A0A8J1TEM1_OWEFU</name>
<gene>
    <name evidence="5" type="ORF">OFUS_LOCUS3528</name>
</gene>
<dbReference type="EMBL" id="CAIIXF020000002">
    <property type="protein sequence ID" value="CAH1776348.1"/>
    <property type="molecule type" value="Genomic_DNA"/>
</dbReference>
<dbReference type="Gene3D" id="3.30.160.60">
    <property type="entry name" value="Classic Zinc Finger"/>
    <property type="match status" value="1"/>
</dbReference>
<dbReference type="GO" id="GO:0005634">
    <property type="term" value="C:nucleus"/>
    <property type="evidence" value="ECO:0007669"/>
    <property type="project" value="TreeGrafter"/>
</dbReference>
<dbReference type="OrthoDB" id="6077919at2759"/>
<dbReference type="AlphaFoldDB" id="A0A8J1TEM1"/>
<protein>
    <submittedName>
        <fullName evidence="5">Uncharacterized protein</fullName>
    </submittedName>
</protein>
<dbReference type="PROSITE" id="PS00028">
    <property type="entry name" value="ZINC_FINGER_C2H2_1"/>
    <property type="match status" value="1"/>
</dbReference>
<sequence>MHVLRNRNLQCHFLIGLSNFIGPACTTGDIYATIQEQWPSPAISKSYQTSHTRQTYQDQPITTPAAYQDQPITVPATYQDQTITAHSTSMMLQNANQLYDTIDAVPPPFEVSDNYTCSLCYKNMFSKRCLEYHNQLVHNKYCDVCNRRLDQLGDDPTNHGAAHTGEKSHQCRDCYKLFQSNRGLQHHLAKDLQCAVCSKIVIETNKVTHMRSHVEMFQKK</sequence>
<dbReference type="PANTHER" id="PTHR24409:SF295">
    <property type="entry name" value="AZ2-RELATED"/>
    <property type="match status" value="1"/>
</dbReference>
<keyword evidence="1" id="KW-0479">Metal-binding</keyword>
<dbReference type="GO" id="GO:0000977">
    <property type="term" value="F:RNA polymerase II transcription regulatory region sequence-specific DNA binding"/>
    <property type="evidence" value="ECO:0007669"/>
    <property type="project" value="TreeGrafter"/>
</dbReference>
<dbReference type="GO" id="GO:0000981">
    <property type="term" value="F:DNA-binding transcription factor activity, RNA polymerase II-specific"/>
    <property type="evidence" value="ECO:0007669"/>
    <property type="project" value="TreeGrafter"/>
</dbReference>
<organism evidence="5 6">
    <name type="scientific">Owenia fusiformis</name>
    <name type="common">Polychaete worm</name>
    <dbReference type="NCBI Taxonomy" id="6347"/>
    <lineage>
        <taxon>Eukaryota</taxon>
        <taxon>Metazoa</taxon>
        <taxon>Spiralia</taxon>
        <taxon>Lophotrochozoa</taxon>
        <taxon>Annelida</taxon>
        <taxon>Polychaeta</taxon>
        <taxon>Sedentaria</taxon>
        <taxon>Canalipalpata</taxon>
        <taxon>Sabellida</taxon>
        <taxon>Oweniida</taxon>
        <taxon>Oweniidae</taxon>
        <taxon>Owenia</taxon>
    </lineage>
</organism>
<dbReference type="SUPFAM" id="SSF57667">
    <property type="entry name" value="beta-beta-alpha zinc fingers"/>
    <property type="match status" value="1"/>
</dbReference>
<evidence type="ECO:0000256" key="3">
    <source>
        <dbReference type="ARBA" id="ARBA00022771"/>
    </source>
</evidence>
<dbReference type="InterPro" id="IPR036236">
    <property type="entry name" value="Znf_C2H2_sf"/>
</dbReference>
<keyword evidence="6" id="KW-1185">Reference proteome</keyword>
<keyword evidence="4" id="KW-0862">Zinc</keyword>
<dbReference type="Proteomes" id="UP000749559">
    <property type="component" value="Unassembled WGS sequence"/>
</dbReference>
<proteinExistence type="predicted"/>
<evidence type="ECO:0000256" key="1">
    <source>
        <dbReference type="ARBA" id="ARBA00022723"/>
    </source>
</evidence>